<keyword evidence="9 16" id="KW-0378">Hydrolase</keyword>
<evidence type="ECO:0000256" key="1">
    <source>
        <dbReference type="ARBA" id="ARBA00000548"/>
    </source>
</evidence>
<keyword evidence="10" id="KW-0106">Calcium</keyword>
<evidence type="ECO:0000256" key="11">
    <source>
        <dbReference type="ARBA" id="ARBA00023157"/>
    </source>
</evidence>
<dbReference type="GO" id="GO:0046872">
    <property type="term" value="F:metal ion binding"/>
    <property type="evidence" value="ECO:0007669"/>
    <property type="project" value="UniProtKB-KW"/>
</dbReference>
<dbReference type="Pfam" id="PF02806">
    <property type="entry name" value="Alpha-amylase_C"/>
    <property type="match status" value="1"/>
</dbReference>
<comment type="cofactor">
    <cofactor evidence="3">
        <name>chloride</name>
        <dbReference type="ChEBI" id="CHEBI:17996"/>
    </cofactor>
</comment>
<evidence type="ECO:0000259" key="18">
    <source>
        <dbReference type="SMART" id="SM00632"/>
    </source>
</evidence>
<dbReference type="SMART" id="SM00632">
    <property type="entry name" value="Aamy_C"/>
    <property type="match status" value="1"/>
</dbReference>
<evidence type="ECO:0000256" key="3">
    <source>
        <dbReference type="ARBA" id="ARBA00001923"/>
    </source>
</evidence>
<dbReference type="InterPro" id="IPR006046">
    <property type="entry name" value="Alpha_amylase"/>
</dbReference>
<evidence type="ECO:0000313" key="21">
    <source>
        <dbReference type="Proteomes" id="UP000594454"/>
    </source>
</evidence>
<reference evidence="20 21" key="1">
    <citation type="submission" date="2020-11" db="EMBL/GenBank/DDBJ databases">
        <authorList>
            <person name="Wallbank WR R."/>
            <person name="Pardo Diaz C."/>
            <person name="Kozak K."/>
            <person name="Martin S."/>
            <person name="Jiggins C."/>
            <person name="Moest M."/>
            <person name="Warren A I."/>
            <person name="Generalovic N T."/>
            <person name="Byers J.R.P. K."/>
            <person name="Montejo-Kovacevich G."/>
            <person name="Yen C E."/>
        </authorList>
    </citation>
    <scope>NUCLEOTIDE SEQUENCE [LARGE SCALE GENOMIC DNA]</scope>
</reference>
<dbReference type="InterPro" id="IPR006048">
    <property type="entry name" value="A-amylase/branching_C"/>
</dbReference>
<keyword evidence="12" id="KW-0868">Chloride</keyword>
<dbReference type="SMART" id="SM00642">
    <property type="entry name" value="Aamy"/>
    <property type="match status" value="1"/>
</dbReference>
<keyword evidence="13 16" id="KW-0119">Carbohydrate metabolism</keyword>
<feature type="chain" id="PRO_5030733543" description="Alpha-amylase" evidence="17">
    <location>
        <begin position="19"/>
        <end position="506"/>
    </location>
</feature>
<evidence type="ECO:0000256" key="15">
    <source>
        <dbReference type="RuleBase" id="RU003615"/>
    </source>
</evidence>
<evidence type="ECO:0000256" key="9">
    <source>
        <dbReference type="ARBA" id="ARBA00022801"/>
    </source>
</evidence>
<dbReference type="EMBL" id="LR899012">
    <property type="protein sequence ID" value="CAD7088943.1"/>
    <property type="molecule type" value="Genomic_DNA"/>
</dbReference>
<keyword evidence="11" id="KW-1015">Disulfide bond</keyword>
<evidence type="ECO:0000256" key="4">
    <source>
        <dbReference type="ARBA" id="ARBA00008061"/>
    </source>
</evidence>
<keyword evidence="14 16" id="KW-0326">Glycosidase</keyword>
<evidence type="ECO:0000256" key="13">
    <source>
        <dbReference type="ARBA" id="ARBA00023277"/>
    </source>
</evidence>
<dbReference type="OrthoDB" id="550577at2759"/>
<evidence type="ECO:0000256" key="2">
    <source>
        <dbReference type="ARBA" id="ARBA00001913"/>
    </source>
</evidence>
<feature type="domain" description="Alpha-amylase C-terminal" evidence="18">
    <location>
        <begin position="411"/>
        <end position="502"/>
    </location>
</feature>
<gene>
    <name evidence="20" type="ORF">HERILL_LOCUS11529</name>
</gene>
<dbReference type="Gene3D" id="2.60.40.1180">
    <property type="entry name" value="Golgi alpha-mannosidase II"/>
    <property type="match status" value="1"/>
</dbReference>
<dbReference type="InterPro" id="IPR013780">
    <property type="entry name" value="Glyco_hydro_b"/>
</dbReference>
<dbReference type="GO" id="GO:0004556">
    <property type="term" value="F:alpha-amylase activity"/>
    <property type="evidence" value="ECO:0007669"/>
    <property type="project" value="UniProtKB-UniRule"/>
</dbReference>
<dbReference type="Proteomes" id="UP000594454">
    <property type="component" value="Chromosome 4"/>
</dbReference>
<dbReference type="GO" id="GO:0005975">
    <property type="term" value="P:carbohydrate metabolic process"/>
    <property type="evidence" value="ECO:0007669"/>
    <property type="project" value="InterPro"/>
</dbReference>
<dbReference type="PANTHER" id="PTHR43447">
    <property type="entry name" value="ALPHA-AMYLASE"/>
    <property type="match status" value="1"/>
</dbReference>
<organism evidence="20 21">
    <name type="scientific">Hermetia illucens</name>
    <name type="common">Black soldier fly</name>
    <dbReference type="NCBI Taxonomy" id="343691"/>
    <lineage>
        <taxon>Eukaryota</taxon>
        <taxon>Metazoa</taxon>
        <taxon>Ecdysozoa</taxon>
        <taxon>Arthropoda</taxon>
        <taxon>Hexapoda</taxon>
        <taxon>Insecta</taxon>
        <taxon>Pterygota</taxon>
        <taxon>Neoptera</taxon>
        <taxon>Endopterygota</taxon>
        <taxon>Diptera</taxon>
        <taxon>Brachycera</taxon>
        <taxon>Stratiomyomorpha</taxon>
        <taxon>Stratiomyidae</taxon>
        <taxon>Hermetiinae</taxon>
        <taxon>Hermetia</taxon>
    </lineage>
</organism>
<proteinExistence type="inferred from homology"/>
<evidence type="ECO:0000256" key="6">
    <source>
        <dbReference type="ARBA" id="ARBA00012595"/>
    </source>
</evidence>
<keyword evidence="21" id="KW-1185">Reference proteome</keyword>
<keyword evidence="8 17" id="KW-0732">Signal</keyword>
<evidence type="ECO:0000313" key="20">
    <source>
        <dbReference type="EMBL" id="CAD7088943.1"/>
    </source>
</evidence>
<dbReference type="Gene3D" id="3.20.20.80">
    <property type="entry name" value="Glycosidases"/>
    <property type="match status" value="1"/>
</dbReference>
<dbReference type="EC" id="3.2.1.1" evidence="6 16"/>
<dbReference type="InterPro" id="IPR031319">
    <property type="entry name" value="A-amylase_C"/>
</dbReference>
<evidence type="ECO:0000256" key="17">
    <source>
        <dbReference type="SAM" id="SignalP"/>
    </source>
</evidence>
<evidence type="ECO:0000256" key="14">
    <source>
        <dbReference type="ARBA" id="ARBA00023295"/>
    </source>
</evidence>
<dbReference type="OMA" id="NDVANEC"/>
<evidence type="ECO:0000256" key="5">
    <source>
        <dbReference type="ARBA" id="ARBA00011245"/>
    </source>
</evidence>
<evidence type="ECO:0000256" key="8">
    <source>
        <dbReference type="ARBA" id="ARBA00022729"/>
    </source>
</evidence>
<protein>
    <recommendedName>
        <fullName evidence="6 16">Alpha-amylase</fullName>
        <ecNumber evidence="6 16">3.2.1.1</ecNumber>
    </recommendedName>
</protein>
<name>A0A7R8YWZ7_HERIL</name>
<dbReference type="PRINTS" id="PR00110">
    <property type="entry name" value="ALPHAAMYLASE"/>
</dbReference>
<evidence type="ECO:0000256" key="16">
    <source>
        <dbReference type="RuleBase" id="RU361134"/>
    </source>
</evidence>
<dbReference type="InterPro" id="IPR006047">
    <property type="entry name" value="GH13_cat_dom"/>
</dbReference>
<comment type="cofactor">
    <cofactor evidence="2">
        <name>Ca(2+)</name>
        <dbReference type="ChEBI" id="CHEBI:29108"/>
    </cofactor>
</comment>
<accession>A0A7R8YWZ7</accession>
<dbReference type="CDD" id="cd11317">
    <property type="entry name" value="AmyAc_bac_euk_AmyA"/>
    <property type="match status" value="1"/>
</dbReference>
<evidence type="ECO:0000256" key="12">
    <source>
        <dbReference type="ARBA" id="ARBA00023214"/>
    </source>
</evidence>
<dbReference type="InParanoid" id="A0A7R8YWZ7"/>
<dbReference type="Pfam" id="PF00128">
    <property type="entry name" value="Alpha-amylase"/>
    <property type="match status" value="1"/>
</dbReference>
<sequence length="506" mass="56389">MFSIILVVFLGVTQQVVGQHDTHFKPNRSVIVHLFEWKFNDVANECEKFLGPRGYGGVQLSPVNENIIISKENISRPWWERYQPMSYKILTRSGGEDEFLDMTKRCNKAGVRIYVDVVFNHMAVPNSEMNGTAGSIANGSQFYYPAVPFTKDNFHKSCVIDKYTDAHVIRNCMLGELPDIDHSQSDVQAKIVSFLNRLVELGAAGFRVDAAKHMWPLDLQKIYDKVKNLNTEFDFPQNARPFIYQEVIDLGGEPISKTEYNHMGAVTEFLAGVRIGTVFNGNAPLTALINWGPAMGLLPHRDALIFVDNHDNQRGHGAGGAMILTHKKPKTYRMATAFLLAHPFGIPRIMSSYSFNSTDQGPPCDENGEILSPLMKDDDGECDGDWVCEHRWNAFANLVEFRRVSGNATLTNWQDNGANQIAFCRSDKAFIAFNADSKLDYDVSPFACVEAGDYCDIISGKILDNRSGCTGKVVKISTNKTAKIVIPANDEYGVVAIHAESKIGKK</sequence>
<dbReference type="AlphaFoldDB" id="A0A7R8YWZ7"/>
<comment type="similarity">
    <text evidence="4 15">Belongs to the glycosyl hydrolase 13 family.</text>
</comment>
<dbReference type="InterPro" id="IPR017853">
    <property type="entry name" value="GH"/>
</dbReference>
<feature type="signal peptide" evidence="17">
    <location>
        <begin position="1"/>
        <end position="18"/>
    </location>
</feature>
<evidence type="ECO:0000259" key="19">
    <source>
        <dbReference type="SMART" id="SM00642"/>
    </source>
</evidence>
<dbReference type="SUPFAM" id="SSF51011">
    <property type="entry name" value="Glycosyl hydrolase domain"/>
    <property type="match status" value="1"/>
</dbReference>
<comment type="catalytic activity">
    <reaction evidence="1 16">
        <text>Endohydrolysis of (1-&gt;4)-alpha-D-glucosidic linkages in polysaccharides containing three or more (1-&gt;4)-alpha-linked D-glucose units.</text>
        <dbReference type="EC" id="3.2.1.1"/>
    </reaction>
</comment>
<keyword evidence="7" id="KW-0479">Metal-binding</keyword>
<comment type="subunit">
    <text evidence="5">Monomer.</text>
</comment>
<evidence type="ECO:0000256" key="10">
    <source>
        <dbReference type="ARBA" id="ARBA00022837"/>
    </source>
</evidence>
<dbReference type="SUPFAM" id="SSF51445">
    <property type="entry name" value="(Trans)glycosidases"/>
    <property type="match status" value="1"/>
</dbReference>
<evidence type="ECO:0000256" key="7">
    <source>
        <dbReference type="ARBA" id="ARBA00022723"/>
    </source>
</evidence>
<feature type="domain" description="Glycosyl hydrolase family 13 catalytic" evidence="19">
    <location>
        <begin position="29"/>
        <end position="402"/>
    </location>
</feature>